<feature type="transmembrane region" description="Helical" evidence="1">
    <location>
        <begin position="163"/>
        <end position="181"/>
    </location>
</feature>
<evidence type="ECO:0000313" key="2">
    <source>
        <dbReference type="EMBL" id="HJG96842.1"/>
    </source>
</evidence>
<evidence type="ECO:0000256" key="1">
    <source>
        <dbReference type="SAM" id="Phobius"/>
    </source>
</evidence>
<reference evidence="2" key="2">
    <citation type="submission" date="2021-09" db="EMBL/GenBank/DDBJ databases">
        <authorList>
            <person name="Gilroy R."/>
        </authorList>
    </citation>
    <scope>NUCLEOTIDE SEQUENCE</scope>
    <source>
        <strain evidence="2">1277</strain>
    </source>
</reference>
<reference evidence="2" key="1">
    <citation type="journal article" date="2021" name="PeerJ">
        <title>Extensive microbial diversity within the chicken gut microbiome revealed by metagenomics and culture.</title>
        <authorList>
            <person name="Gilroy R."/>
            <person name="Ravi A."/>
            <person name="Getino M."/>
            <person name="Pursley I."/>
            <person name="Horton D.L."/>
            <person name="Alikhan N.F."/>
            <person name="Baker D."/>
            <person name="Gharbi K."/>
            <person name="Hall N."/>
            <person name="Watson M."/>
            <person name="Adriaenssens E.M."/>
            <person name="Foster-Nyarko E."/>
            <person name="Jarju S."/>
            <person name="Secka A."/>
            <person name="Antonio M."/>
            <person name="Oren A."/>
            <person name="Chaudhuri R.R."/>
            <person name="La Ragione R."/>
            <person name="Hildebrand F."/>
            <person name="Pallen M.J."/>
        </authorList>
    </citation>
    <scope>NUCLEOTIDE SEQUENCE</scope>
    <source>
        <strain evidence="2">1277</strain>
    </source>
</reference>
<dbReference type="AlphaFoldDB" id="A0A921N0R9"/>
<keyword evidence="1" id="KW-0472">Membrane</keyword>
<comment type="caution">
    <text evidence="2">The sequence shown here is derived from an EMBL/GenBank/DDBJ whole genome shotgun (WGS) entry which is preliminary data.</text>
</comment>
<protein>
    <submittedName>
        <fullName evidence="2">Uncharacterized protein</fullName>
    </submittedName>
</protein>
<feature type="transmembrane region" description="Helical" evidence="1">
    <location>
        <begin position="57"/>
        <end position="76"/>
    </location>
</feature>
<proteinExistence type="predicted"/>
<gene>
    <name evidence="2" type="ORF">K8V90_07070</name>
</gene>
<evidence type="ECO:0000313" key="3">
    <source>
        <dbReference type="Proteomes" id="UP000776700"/>
    </source>
</evidence>
<dbReference type="Proteomes" id="UP000776700">
    <property type="component" value="Unassembled WGS sequence"/>
</dbReference>
<organism evidence="2 3">
    <name type="scientific">Romboutsia timonensis</name>
    <dbReference type="NCBI Taxonomy" id="1776391"/>
    <lineage>
        <taxon>Bacteria</taxon>
        <taxon>Bacillati</taxon>
        <taxon>Bacillota</taxon>
        <taxon>Clostridia</taxon>
        <taxon>Peptostreptococcales</taxon>
        <taxon>Peptostreptococcaceae</taxon>
        <taxon>Romboutsia</taxon>
    </lineage>
</organism>
<sequence>MIIFDLMIVILLIISITLLSGVKIMINDKYFQFIFLVFLNCIQLLNLIKGYKLGEIGIITMIAISILFLLLFIWGYKRNTYIYSIHNVKEKDILNIIKKYLERKNIKYELSNEEIYLIDIDKSIYFSSLMKITLDCREIKNTNFYNELLDEIKVEIKEIKQRYFSIEGAFHLFFTLFFFWIRLTFFNI</sequence>
<feature type="transmembrane region" description="Helical" evidence="1">
    <location>
        <begin position="6"/>
        <end position="26"/>
    </location>
</feature>
<feature type="transmembrane region" description="Helical" evidence="1">
    <location>
        <begin position="33"/>
        <end position="51"/>
    </location>
</feature>
<keyword evidence="1" id="KW-0812">Transmembrane</keyword>
<keyword evidence="1" id="KW-1133">Transmembrane helix</keyword>
<name>A0A921N0R9_9FIRM</name>
<dbReference type="EMBL" id="DYUB01000220">
    <property type="protein sequence ID" value="HJG96842.1"/>
    <property type="molecule type" value="Genomic_DNA"/>
</dbReference>
<accession>A0A921N0R9</accession>